<gene>
    <name evidence="2" type="ORF">BN2476_260032</name>
</gene>
<organism evidence="2 3">
    <name type="scientific">Paraburkholderia piptadeniae</name>
    <dbReference type="NCBI Taxonomy" id="1701573"/>
    <lineage>
        <taxon>Bacteria</taxon>
        <taxon>Pseudomonadati</taxon>
        <taxon>Pseudomonadota</taxon>
        <taxon>Betaproteobacteria</taxon>
        <taxon>Burkholderiales</taxon>
        <taxon>Burkholderiaceae</taxon>
        <taxon>Paraburkholderia</taxon>
    </lineage>
</organism>
<reference evidence="2" key="1">
    <citation type="submission" date="2016-12" db="EMBL/GenBank/DDBJ databases">
        <authorList>
            <person name="Moulin L."/>
        </authorList>
    </citation>
    <scope>NUCLEOTIDE SEQUENCE [LARGE SCALE GENOMIC DNA]</scope>
    <source>
        <strain evidence="2">STM 7183</strain>
    </source>
</reference>
<sequence>MDIGASATRAGEGVISDKDGSAKGGNGATGARRAAAALGANVAIVAEPRGSCSKAGRNDLCERWLQGALACETRVLYQNPRGCV</sequence>
<evidence type="ECO:0000313" key="3">
    <source>
        <dbReference type="Proteomes" id="UP000195569"/>
    </source>
</evidence>
<dbReference type="EMBL" id="CYGY02000026">
    <property type="protein sequence ID" value="SIT41057.1"/>
    <property type="molecule type" value="Genomic_DNA"/>
</dbReference>
<evidence type="ECO:0000256" key="1">
    <source>
        <dbReference type="SAM" id="MobiDB-lite"/>
    </source>
</evidence>
<accession>A0A1N7S256</accession>
<evidence type="ECO:0000313" key="2">
    <source>
        <dbReference type="EMBL" id="SIT41057.1"/>
    </source>
</evidence>
<feature type="region of interest" description="Disordered" evidence="1">
    <location>
        <begin position="1"/>
        <end position="29"/>
    </location>
</feature>
<name>A0A1N7S256_9BURK</name>
<proteinExistence type="predicted"/>
<dbReference type="Proteomes" id="UP000195569">
    <property type="component" value="Unassembled WGS sequence"/>
</dbReference>
<comment type="caution">
    <text evidence="2">The sequence shown here is derived from an EMBL/GenBank/DDBJ whole genome shotgun (WGS) entry which is preliminary data.</text>
</comment>
<protein>
    <submittedName>
        <fullName evidence="2">Uncharacterized protein</fullName>
    </submittedName>
</protein>
<keyword evidence="3" id="KW-1185">Reference proteome</keyword>
<dbReference type="AlphaFoldDB" id="A0A1N7S256"/>